<evidence type="ECO:0000313" key="3">
    <source>
        <dbReference type="EMBL" id="PKX97949.1"/>
    </source>
</evidence>
<gene>
    <name evidence="3" type="ORF">P174DRAFT_426301</name>
</gene>
<organism evidence="3 4">
    <name type="scientific">Aspergillus novofumigatus (strain IBT 16806)</name>
    <dbReference type="NCBI Taxonomy" id="1392255"/>
    <lineage>
        <taxon>Eukaryota</taxon>
        <taxon>Fungi</taxon>
        <taxon>Dikarya</taxon>
        <taxon>Ascomycota</taxon>
        <taxon>Pezizomycotina</taxon>
        <taxon>Eurotiomycetes</taxon>
        <taxon>Eurotiomycetidae</taxon>
        <taxon>Eurotiales</taxon>
        <taxon>Aspergillaceae</taxon>
        <taxon>Aspergillus</taxon>
        <taxon>Aspergillus subgen. Fumigati</taxon>
    </lineage>
</organism>
<dbReference type="VEuPathDB" id="FungiDB:P174DRAFT_426301"/>
<dbReference type="SUPFAM" id="SSF51735">
    <property type="entry name" value="NAD(P)-binding Rossmann-fold domains"/>
    <property type="match status" value="1"/>
</dbReference>
<dbReference type="STRING" id="1392255.A0A2I1CJZ6"/>
<dbReference type="InterPro" id="IPR051609">
    <property type="entry name" value="NmrA/Isoflavone_reductase-like"/>
</dbReference>
<dbReference type="RefSeq" id="XP_024686544.1">
    <property type="nucleotide sequence ID" value="XM_024825375.1"/>
</dbReference>
<dbReference type="InterPro" id="IPR036291">
    <property type="entry name" value="NAD(P)-bd_dom_sf"/>
</dbReference>
<dbReference type="AlphaFoldDB" id="A0A2I1CJZ6"/>
<reference evidence="4" key="1">
    <citation type="journal article" date="2018" name="Proc. Natl. Acad. Sci. U.S.A.">
        <title>Linking secondary metabolites to gene clusters through genome sequencing of six diverse Aspergillus species.</title>
        <authorList>
            <person name="Kaerboelling I."/>
            <person name="Vesth T.C."/>
            <person name="Frisvad J.C."/>
            <person name="Nybo J.L."/>
            <person name="Theobald S."/>
            <person name="Kuo A."/>
            <person name="Bowyer P."/>
            <person name="Matsuda Y."/>
            <person name="Mondo S."/>
            <person name="Lyhne E.K."/>
            <person name="Kogle M.E."/>
            <person name="Clum A."/>
            <person name="Lipzen A."/>
            <person name="Salamov A."/>
            <person name="Ngan C.Y."/>
            <person name="Daum C."/>
            <person name="Chiniquy J."/>
            <person name="Barry K."/>
            <person name="LaButti K."/>
            <person name="Haridas S."/>
            <person name="Simmons B.A."/>
            <person name="Magnuson J.K."/>
            <person name="Mortensen U.H."/>
            <person name="Larsen T.O."/>
            <person name="Grigoriev I.V."/>
            <person name="Baker S.E."/>
            <person name="Andersen M.R."/>
        </authorList>
    </citation>
    <scope>NUCLEOTIDE SEQUENCE [LARGE SCALE GENOMIC DNA]</scope>
    <source>
        <strain evidence="4">IBT 16806</strain>
    </source>
</reference>
<dbReference type="GO" id="GO:0016491">
    <property type="term" value="F:oxidoreductase activity"/>
    <property type="evidence" value="ECO:0007669"/>
    <property type="project" value="UniProtKB-KW"/>
</dbReference>
<dbReference type="GeneID" id="36532700"/>
<evidence type="ECO:0000256" key="2">
    <source>
        <dbReference type="ARBA" id="ARBA00023002"/>
    </source>
</evidence>
<dbReference type="OMA" id="PWGLWDE"/>
<evidence type="ECO:0000313" key="4">
    <source>
        <dbReference type="Proteomes" id="UP000234474"/>
    </source>
</evidence>
<accession>A0A2I1CJZ6</accession>
<keyword evidence="4" id="KW-1185">Reference proteome</keyword>
<keyword evidence="1" id="KW-0521">NADP</keyword>
<keyword evidence="2" id="KW-0560">Oxidoreductase</keyword>
<name>A0A2I1CJZ6_ASPN1</name>
<dbReference type="OrthoDB" id="9974981at2759"/>
<dbReference type="PANTHER" id="PTHR47706:SF10">
    <property type="entry name" value="NMRA-LIKE DOMAIN-CONTAINING PROTEIN"/>
    <property type="match status" value="1"/>
</dbReference>
<dbReference type="Proteomes" id="UP000234474">
    <property type="component" value="Unassembled WGS sequence"/>
</dbReference>
<evidence type="ECO:0000256" key="1">
    <source>
        <dbReference type="ARBA" id="ARBA00022857"/>
    </source>
</evidence>
<comment type="caution">
    <text evidence="3">The sequence shown here is derived from an EMBL/GenBank/DDBJ whole genome shotgun (WGS) entry which is preliminary data.</text>
</comment>
<protein>
    <submittedName>
        <fullName evidence="3">Uncharacterized protein</fullName>
    </submittedName>
</protein>
<sequence length="196" mass="21044">MVGGNAAGDQNRFIDAALAAGVKRFVPSKFGPYSRDPKFSELMPAVLPAKAGRALGFDLASKTVTFIDGGTSVVTTTTLSTVGKALVAMLEHPDETKNTYVFVSSFNISQRDILEVVEMVDGQKWTIKHITPEEVIASGKRKLAAGDFAGIMDLVRGGACGKQGLGDSRPYGLWNNQLGLPKEDIEKAIRYVFYGV</sequence>
<dbReference type="EMBL" id="MSZS01000001">
    <property type="protein sequence ID" value="PKX97949.1"/>
    <property type="molecule type" value="Genomic_DNA"/>
</dbReference>
<dbReference type="PANTHER" id="PTHR47706">
    <property type="entry name" value="NMRA-LIKE FAMILY PROTEIN"/>
    <property type="match status" value="1"/>
</dbReference>
<proteinExistence type="predicted"/>
<dbReference type="Gene3D" id="3.40.50.720">
    <property type="entry name" value="NAD(P)-binding Rossmann-like Domain"/>
    <property type="match status" value="1"/>
</dbReference>